<keyword evidence="2" id="KW-1185">Reference proteome</keyword>
<reference evidence="1" key="1">
    <citation type="submission" date="2021-01" db="EMBL/GenBank/DDBJ databases">
        <title>Whole genome shotgun sequence of Virgisporangium aurantiacum NBRC 16421.</title>
        <authorList>
            <person name="Komaki H."/>
            <person name="Tamura T."/>
        </authorList>
    </citation>
    <scope>NUCLEOTIDE SEQUENCE</scope>
    <source>
        <strain evidence="1">NBRC 16421</strain>
    </source>
</reference>
<name>A0A8J3ZBJ7_9ACTN</name>
<protein>
    <submittedName>
        <fullName evidence="1">Uncharacterized protein</fullName>
    </submittedName>
</protein>
<sequence>MHIYYKTPSVLVTDDVIHVDGRPARRIATLDSLYVVEVRLPLAPQWTDPRSGQAVVTTLASFAVAVHDLTSGAGAPFLIPALVLGVAGLAFLAGGRNAGTVGELWAVTCTGNVCLVRSRNRDTIVQIRRAVTDALEGRRP</sequence>
<evidence type="ECO:0000313" key="2">
    <source>
        <dbReference type="Proteomes" id="UP000612585"/>
    </source>
</evidence>
<dbReference type="EMBL" id="BOPG01000061">
    <property type="protein sequence ID" value="GIJ60946.1"/>
    <property type="molecule type" value="Genomic_DNA"/>
</dbReference>
<evidence type="ECO:0000313" key="1">
    <source>
        <dbReference type="EMBL" id="GIJ60946.1"/>
    </source>
</evidence>
<dbReference type="InterPro" id="IPR045629">
    <property type="entry name" value="DUF6232"/>
</dbReference>
<dbReference type="Proteomes" id="UP000612585">
    <property type="component" value="Unassembled WGS sequence"/>
</dbReference>
<accession>A0A8J3ZBJ7</accession>
<gene>
    <name evidence="1" type="ORF">Vau01_084620</name>
</gene>
<organism evidence="1 2">
    <name type="scientific">Virgisporangium aurantiacum</name>
    <dbReference type="NCBI Taxonomy" id="175570"/>
    <lineage>
        <taxon>Bacteria</taxon>
        <taxon>Bacillati</taxon>
        <taxon>Actinomycetota</taxon>
        <taxon>Actinomycetes</taxon>
        <taxon>Micromonosporales</taxon>
        <taxon>Micromonosporaceae</taxon>
        <taxon>Virgisporangium</taxon>
    </lineage>
</organism>
<comment type="caution">
    <text evidence="1">The sequence shown here is derived from an EMBL/GenBank/DDBJ whole genome shotgun (WGS) entry which is preliminary data.</text>
</comment>
<dbReference type="Pfam" id="PF19744">
    <property type="entry name" value="DUF6232"/>
    <property type="match status" value="1"/>
</dbReference>
<dbReference type="AlphaFoldDB" id="A0A8J3ZBJ7"/>
<proteinExistence type="predicted"/>
<dbReference type="RefSeq" id="WP_204005613.1">
    <property type="nucleotide sequence ID" value="NZ_BOPG01000061.1"/>
</dbReference>